<evidence type="ECO:0008006" key="5">
    <source>
        <dbReference type="Google" id="ProtNLM"/>
    </source>
</evidence>
<dbReference type="InterPro" id="IPR036452">
    <property type="entry name" value="Ribo_hydro-like"/>
</dbReference>
<dbReference type="InterPro" id="IPR013783">
    <property type="entry name" value="Ig-like_fold"/>
</dbReference>
<name>A0A9W9KML8_9EURO</name>
<accession>A0A9W9KML8</accession>
<gene>
    <name evidence="3" type="ORF">N7532_000424</name>
</gene>
<evidence type="ECO:0000259" key="2">
    <source>
        <dbReference type="Pfam" id="PF21027"/>
    </source>
</evidence>
<keyword evidence="4" id="KW-1185">Reference proteome</keyword>
<dbReference type="GO" id="GO:0016799">
    <property type="term" value="F:hydrolase activity, hydrolyzing N-glycosyl compounds"/>
    <property type="evidence" value="ECO:0007669"/>
    <property type="project" value="InterPro"/>
</dbReference>
<reference evidence="3" key="1">
    <citation type="submission" date="2022-11" db="EMBL/GenBank/DDBJ databases">
        <authorList>
            <person name="Petersen C."/>
        </authorList>
    </citation>
    <scope>NUCLEOTIDE SEQUENCE</scope>
    <source>
        <strain evidence="3">IBT 30761</strain>
    </source>
</reference>
<evidence type="ECO:0000313" key="4">
    <source>
        <dbReference type="Proteomes" id="UP001149074"/>
    </source>
</evidence>
<protein>
    <recommendedName>
        <fullName evidence="5">DUF1593-domain-containing protein</fullName>
    </recommendedName>
</protein>
<feature type="domain" description="Cellulose-binding Sde182 nucleoside hydrolase-like" evidence="1">
    <location>
        <begin position="16"/>
        <end position="278"/>
    </location>
</feature>
<reference evidence="3" key="2">
    <citation type="journal article" date="2023" name="IMA Fungus">
        <title>Comparative genomic study of the Penicillium genus elucidates a diverse pangenome and 15 lateral gene transfer events.</title>
        <authorList>
            <person name="Petersen C."/>
            <person name="Sorensen T."/>
            <person name="Nielsen M.R."/>
            <person name="Sondergaard T.E."/>
            <person name="Sorensen J.L."/>
            <person name="Fitzpatrick D.A."/>
            <person name="Frisvad J.C."/>
            <person name="Nielsen K.L."/>
        </authorList>
    </citation>
    <scope>NUCLEOTIDE SEQUENCE</scope>
    <source>
        <strain evidence="3">IBT 30761</strain>
    </source>
</reference>
<evidence type="ECO:0000259" key="1">
    <source>
        <dbReference type="Pfam" id="PF07632"/>
    </source>
</evidence>
<dbReference type="Gene3D" id="2.60.40.10">
    <property type="entry name" value="Immunoglobulins"/>
    <property type="match status" value="1"/>
</dbReference>
<proteinExistence type="predicted"/>
<organism evidence="3 4">
    <name type="scientific">Penicillium argentinense</name>
    <dbReference type="NCBI Taxonomy" id="1131581"/>
    <lineage>
        <taxon>Eukaryota</taxon>
        <taxon>Fungi</taxon>
        <taxon>Dikarya</taxon>
        <taxon>Ascomycota</taxon>
        <taxon>Pezizomycotina</taxon>
        <taxon>Eurotiomycetes</taxon>
        <taxon>Eurotiomycetidae</taxon>
        <taxon>Eurotiales</taxon>
        <taxon>Aspergillaceae</taxon>
        <taxon>Penicillium</taxon>
    </lineage>
</organism>
<dbReference type="InterPro" id="IPR011483">
    <property type="entry name" value="Sde182_NH-like"/>
</dbReference>
<evidence type="ECO:0000313" key="3">
    <source>
        <dbReference type="EMBL" id="KAJ5112379.1"/>
    </source>
</evidence>
<dbReference type="GeneID" id="81351907"/>
<dbReference type="Gene3D" id="3.90.245.10">
    <property type="entry name" value="Ribonucleoside hydrolase-like"/>
    <property type="match status" value="1"/>
</dbReference>
<dbReference type="Pfam" id="PF07632">
    <property type="entry name" value="Sde182_NH-like"/>
    <property type="match status" value="1"/>
</dbReference>
<feature type="domain" description="Cellulose-binding Sde182 C-terminal" evidence="2">
    <location>
        <begin position="371"/>
        <end position="479"/>
    </location>
</feature>
<dbReference type="InterPro" id="IPR048527">
    <property type="entry name" value="Sde182_C"/>
</dbReference>
<dbReference type="Proteomes" id="UP001149074">
    <property type="component" value="Unassembled WGS sequence"/>
</dbReference>
<dbReference type="OrthoDB" id="3592035at2759"/>
<dbReference type="RefSeq" id="XP_056480152.1">
    <property type="nucleotide sequence ID" value="XM_056612928.1"/>
</dbReference>
<dbReference type="Pfam" id="PF21027">
    <property type="entry name" value="Sde0182_C"/>
    <property type="match status" value="1"/>
</dbReference>
<dbReference type="AlphaFoldDB" id="A0A9W9KML8"/>
<sequence length="498" mass="54847">MTADLTKLATFPSKPRIFILTDVLNEPDDSQSLVRYLLYANEFDTRGICATTSTWLRTSTHPEELRRIITAYGKVVDNLNCHVHPDFRYQSAEELLALVTSGPAVYGKKALHVPLSQGAQRLLSAIQESNEPLYIPVWGGVNTLAQALKFLAETSTPSEAAKERAKLRIYTISDQDNSGPWIRATYPDIFYIVSAHGWNQYSQASWLGMNTGAGDGPDPTKVQNPWLRTHIQVGPFGGEAYPAVKFGMEGDTPSFLWLVQNGLNAADRIEWGGWGGRYTRPQAEADFEDGIDANHFLNASDFGVLGQGGRVSDHKATVWRWREAVQDDFAARMHWTLTGDFGRAGHPPVVDVNGISGVEPLVLKVQPGETCVLDASGTYNPDQARSGLEFSWVLYGDVNGFHFFGKGPEVRIEADEPIEAGDGVAGFDNPIRGRRVTVVVPGVERNPQTGLVTPDFHVLLQVTNPAGPYPIRRYKRVIFSYVLDEVSVSLGTIPEGFD</sequence>
<comment type="caution">
    <text evidence="3">The sequence shown here is derived from an EMBL/GenBank/DDBJ whole genome shotgun (WGS) entry which is preliminary data.</text>
</comment>
<dbReference type="EMBL" id="JAPQKI010000001">
    <property type="protein sequence ID" value="KAJ5112379.1"/>
    <property type="molecule type" value="Genomic_DNA"/>
</dbReference>